<dbReference type="Proteomes" id="UP000005240">
    <property type="component" value="Unassembled WGS sequence"/>
</dbReference>
<sequence>MATSCPLKTHKRLNEMKLVLIVATVIALLGIHLEGTEGMPIYHPRNHPNNRRPTNHSTVRRPNKYYKPRTRAPQKLSPQAKKHASRVAAVATMTSYSGVGLNAYYDTDYQ</sequence>
<feature type="compositionally biased region" description="Basic residues" evidence="1">
    <location>
        <begin position="44"/>
        <end position="62"/>
    </location>
</feature>
<keyword evidence="4" id="KW-1185">Reference proteome</keyword>
<reference evidence="2" key="2">
    <citation type="submission" date="2016-05" db="EMBL/GenBank/DDBJ databases">
        <title>Comparative analysis highlights variable genome content of wheat rusts and divergence of the mating loci.</title>
        <authorList>
            <person name="Cuomo C.A."/>
            <person name="Bakkeren G."/>
            <person name="Szabo L."/>
            <person name="Khalil H."/>
            <person name="Joly D."/>
            <person name="Goldberg J."/>
            <person name="Young S."/>
            <person name="Zeng Q."/>
            <person name="Fellers J."/>
        </authorList>
    </citation>
    <scope>NUCLEOTIDE SEQUENCE [LARGE SCALE GENOMIC DNA]</scope>
    <source>
        <strain evidence="2">1-1 BBBD Race 1</strain>
    </source>
</reference>
<name>A0A180G4N2_PUCT1</name>
<feature type="region of interest" description="Disordered" evidence="1">
    <location>
        <begin position="42"/>
        <end position="62"/>
    </location>
</feature>
<dbReference type="EnsemblFungi" id="PTTG_29718-t43_1">
    <property type="protein sequence ID" value="PTTG_29718-t43_1-p1"/>
    <property type="gene ID" value="PTTG_29718"/>
</dbReference>
<dbReference type="EMBL" id="ADAS02000789">
    <property type="protein sequence ID" value="OAV86813.1"/>
    <property type="molecule type" value="Genomic_DNA"/>
</dbReference>
<evidence type="ECO:0000313" key="3">
    <source>
        <dbReference type="EnsemblFungi" id="PTTG_29718-t43_1-p1"/>
    </source>
</evidence>
<organism evidence="2">
    <name type="scientific">Puccinia triticina (isolate 1-1 / race 1 (BBBD))</name>
    <name type="common">Brown leaf rust fungus</name>
    <dbReference type="NCBI Taxonomy" id="630390"/>
    <lineage>
        <taxon>Eukaryota</taxon>
        <taxon>Fungi</taxon>
        <taxon>Dikarya</taxon>
        <taxon>Basidiomycota</taxon>
        <taxon>Pucciniomycotina</taxon>
        <taxon>Pucciniomycetes</taxon>
        <taxon>Pucciniales</taxon>
        <taxon>Pucciniaceae</taxon>
        <taxon>Puccinia</taxon>
    </lineage>
</organism>
<reference evidence="3 4" key="3">
    <citation type="journal article" date="2017" name="G3 (Bethesda)">
        <title>Comparative analysis highlights variable genome content of wheat rusts and divergence of the mating loci.</title>
        <authorList>
            <person name="Cuomo C.A."/>
            <person name="Bakkeren G."/>
            <person name="Khalil H.B."/>
            <person name="Panwar V."/>
            <person name="Joly D."/>
            <person name="Linning R."/>
            <person name="Sakthikumar S."/>
            <person name="Song X."/>
            <person name="Adiconis X."/>
            <person name="Fan L."/>
            <person name="Goldberg J.M."/>
            <person name="Levin J.Z."/>
            <person name="Young S."/>
            <person name="Zeng Q."/>
            <person name="Anikster Y."/>
            <person name="Bruce M."/>
            <person name="Wang M."/>
            <person name="Yin C."/>
            <person name="McCallum B."/>
            <person name="Szabo L.J."/>
            <person name="Hulbert S."/>
            <person name="Chen X."/>
            <person name="Fellers J.P."/>
        </authorList>
    </citation>
    <scope>NUCLEOTIDE SEQUENCE</scope>
    <source>
        <strain evidence="4">Isolate 1-1 / race 1 (BBBD)</strain>
        <strain evidence="3">isolate 1-1 / race 1 (BBBD)</strain>
    </source>
</reference>
<evidence type="ECO:0000313" key="2">
    <source>
        <dbReference type="EMBL" id="OAV86813.1"/>
    </source>
</evidence>
<reference evidence="2" key="1">
    <citation type="submission" date="2009-11" db="EMBL/GenBank/DDBJ databases">
        <authorList>
            <consortium name="The Broad Institute Genome Sequencing Platform"/>
            <person name="Ward D."/>
            <person name="Feldgarden M."/>
            <person name="Earl A."/>
            <person name="Young S.K."/>
            <person name="Zeng Q."/>
            <person name="Koehrsen M."/>
            <person name="Alvarado L."/>
            <person name="Berlin A."/>
            <person name="Bochicchio J."/>
            <person name="Borenstein D."/>
            <person name="Chapman S.B."/>
            <person name="Chen Z."/>
            <person name="Engels R."/>
            <person name="Freedman E."/>
            <person name="Gellesch M."/>
            <person name="Goldberg J."/>
            <person name="Griggs A."/>
            <person name="Gujja S."/>
            <person name="Heilman E."/>
            <person name="Heiman D."/>
            <person name="Hepburn T."/>
            <person name="Howarth C."/>
            <person name="Jen D."/>
            <person name="Larson L."/>
            <person name="Lewis B."/>
            <person name="Mehta T."/>
            <person name="Park D."/>
            <person name="Pearson M."/>
            <person name="Roberts A."/>
            <person name="Saif S."/>
            <person name="Shea T."/>
            <person name="Shenoy N."/>
            <person name="Sisk P."/>
            <person name="Stolte C."/>
            <person name="Sykes S."/>
            <person name="Thomson T."/>
            <person name="Walk T."/>
            <person name="White J."/>
            <person name="Yandava C."/>
            <person name="Izard J."/>
            <person name="Baranova O.V."/>
            <person name="Blanton J.M."/>
            <person name="Tanner A.C."/>
            <person name="Dewhirst F.E."/>
            <person name="Haas B."/>
            <person name="Nusbaum C."/>
            <person name="Birren B."/>
        </authorList>
    </citation>
    <scope>NUCLEOTIDE SEQUENCE [LARGE SCALE GENOMIC DNA]</scope>
    <source>
        <strain evidence="2">1-1 BBBD Race 1</strain>
    </source>
</reference>
<evidence type="ECO:0000256" key="1">
    <source>
        <dbReference type="SAM" id="MobiDB-lite"/>
    </source>
</evidence>
<protein>
    <submittedName>
        <fullName evidence="2 3">Uncharacterized protein</fullName>
    </submittedName>
</protein>
<dbReference type="AlphaFoldDB" id="A0A180G4N2"/>
<evidence type="ECO:0000313" key="4">
    <source>
        <dbReference type="Proteomes" id="UP000005240"/>
    </source>
</evidence>
<dbReference type="VEuPathDB" id="FungiDB:PTTG_29718"/>
<gene>
    <name evidence="2" type="ORF">PTTG_29718</name>
</gene>
<reference evidence="3" key="4">
    <citation type="submission" date="2025-05" db="UniProtKB">
        <authorList>
            <consortium name="EnsemblFungi"/>
        </authorList>
    </citation>
    <scope>IDENTIFICATION</scope>
    <source>
        <strain evidence="3">isolate 1-1 / race 1 (BBBD)</strain>
    </source>
</reference>
<accession>A0A180G4N2</accession>
<proteinExistence type="predicted"/>